<accession>A0A836CH66</accession>
<name>A0A836CH66_9STRA</name>
<reference evidence="1" key="1">
    <citation type="submission" date="2021-02" db="EMBL/GenBank/DDBJ databases">
        <title>First Annotated Genome of the Yellow-green Alga Tribonema minus.</title>
        <authorList>
            <person name="Mahan K.M."/>
        </authorList>
    </citation>
    <scope>NUCLEOTIDE SEQUENCE</scope>
    <source>
        <strain evidence="1">UTEX B ZZ1240</strain>
    </source>
</reference>
<sequence length="204" mass="24315">MLSQQNLQDHRKLRHELHHPRLHRELRKHQRELRGHHRGRQRCRLTLRHHLRDVLQKLHYQKHQAVKEVTQAKGTGIAPRFISYDGNLTLDMAFVQAQTLREYVAKMQDKIASDAMQTSFINVFETLRGMQVDPNDNNLGNFLVDTHAQKVYRIDFSDFKRRAAPYPFVLLSKVYKVFPRVAIAWRQHLQAEITPEWRHRLGYT</sequence>
<comment type="caution">
    <text evidence="1">The sequence shown here is derived from an EMBL/GenBank/DDBJ whole genome shotgun (WGS) entry which is preliminary data.</text>
</comment>
<dbReference type="AlphaFoldDB" id="A0A836CH66"/>
<organism evidence="1 2">
    <name type="scientific">Tribonema minus</name>
    <dbReference type="NCBI Taxonomy" id="303371"/>
    <lineage>
        <taxon>Eukaryota</taxon>
        <taxon>Sar</taxon>
        <taxon>Stramenopiles</taxon>
        <taxon>Ochrophyta</taxon>
        <taxon>PX clade</taxon>
        <taxon>Xanthophyceae</taxon>
        <taxon>Tribonematales</taxon>
        <taxon>Tribonemataceae</taxon>
        <taxon>Tribonema</taxon>
    </lineage>
</organism>
<dbReference type="EMBL" id="JAFCMP010000112">
    <property type="protein sequence ID" value="KAG5186415.1"/>
    <property type="molecule type" value="Genomic_DNA"/>
</dbReference>
<evidence type="ECO:0000313" key="2">
    <source>
        <dbReference type="Proteomes" id="UP000664859"/>
    </source>
</evidence>
<gene>
    <name evidence="1" type="ORF">JKP88DRAFT_241024</name>
</gene>
<proteinExistence type="predicted"/>
<keyword evidence="2" id="KW-1185">Reference proteome</keyword>
<dbReference type="Proteomes" id="UP000664859">
    <property type="component" value="Unassembled WGS sequence"/>
</dbReference>
<protein>
    <submittedName>
        <fullName evidence="1">Uncharacterized protein</fullName>
    </submittedName>
</protein>
<evidence type="ECO:0000313" key="1">
    <source>
        <dbReference type="EMBL" id="KAG5186415.1"/>
    </source>
</evidence>